<sequence>MMGNIWADLGLDDNPYDPRPLSIDAQDRKLFVGRAETLGEFNTLLSSTKGGIVIVEGGVGVGKTSFVNIGLYDKCKSDNYLPCDKIELDGNMDIVQFVLSVFSNMFHSLEKYDKIGRLDKFPIHTEARTLLNQTIQSSWGGNIQILGTGGGGGRQRSVTAPVAVILSSIIPVMNKWMDFVINKLNYSAIIVPIDNLDIIDDVQIVDFLNKVRDTLMGFHGIWWILVGKPNLFSLLEGKANRVSEMVTGNPIKLNPLSKKEVHEMIKLRIKNLSKGKITPPIPDKVIDILYDVSKGEARYILKRCGDLILKFRSKFPSEKTVPEKTAIEMLAIMAKEKIDAANLSNSDRKTLGNMAKKGRFQNKDYKHFGKPSAQNFNYLIKKLLSLGLIAREESTGKDVYYHTTGDVNMVFET</sequence>
<evidence type="ECO:0000313" key="2">
    <source>
        <dbReference type="Proteomes" id="UP000655759"/>
    </source>
</evidence>
<dbReference type="InterPro" id="IPR027417">
    <property type="entry name" value="P-loop_NTPase"/>
</dbReference>
<dbReference type="EMBL" id="CAJNAQ010000005">
    <property type="protein sequence ID" value="CAE6493512.1"/>
    <property type="molecule type" value="Genomic_DNA"/>
</dbReference>
<dbReference type="AlphaFoldDB" id="A0A812F466"/>
<dbReference type="Gene3D" id="3.40.50.300">
    <property type="entry name" value="P-loop containing nucleotide triphosphate hydrolases"/>
    <property type="match status" value="1"/>
</dbReference>
<reference evidence="1" key="1">
    <citation type="submission" date="2021-02" db="EMBL/GenBank/DDBJ databases">
        <authorList>
            <person name="Han P."/>
        </authorList>
    </citation>
    <scope>NUCLEOTIDE SEQUENCE</scope>
    <source>
        <strain evidence="1">Candidatus Nitrosotenuis uzonensis 5A</strain>
    </source>
</reference>
<proteinExistence type="predicted"/>
<dbReference type="SUPFAM" id="SSF52540">
    <property type="entry name" value="P-loop containing nucleoside triphosphate hydrolases"/>
    <property type="match status" value="1"/>
</dbReference>
<dbReference type="Proteomes" id="UP000655759">
    <property type="component" value="Unassembled WGS sequence"/>
</dbReference>
<evidence type="ECO:0000313" key="1">
    <source>
        <dbReference type="EMBL" id="CAE6493512.1"/>
    </source>
</evidence>
<name>A0A812F466_9ARCH</name>
<gene>
    <name evidence="1" type="ORF">NUZ5A_50171</name>
</gene>
<comment type="caution">
    <text evidence="1">The sequence shown here is derived from an EMBL/GenBank/DDBJ whole genome shotgun (WGS) entry which is preliminary data.</text>
</comment>
<evidence type="ECO:0008006" key="3">
    <source>
        <dbReference type="Google" id="ProtNLM"/>
    </source>
</evidence>
<accession>A0A812F466</accession>
<organism evidence="1 2">
    <name type="scientific">Candidatus Nitrosotenuis uzonensis</name>
    <dbReference type="NCBI Taxonomy" id="1407055"/>
    <lineage>
        <taxon>Archaea</taxon>
        <taxon>Nitrososphaerota</taxon>
        <taxon>Candidatus Nitrosotenuis</taxon>
    </lineage>
</organism>
<protein>
    <recommendedName>
        <fullName evidence="3">Orc1-like AAA ATPase domain-containing protein</fullName>
    </recommendedName>
</protein>